<evidence type="ECO:0008006" key="3">
    <source>
        <dbReference type="Google" id="ProtNLM"/>
    </source>
</evidence>
<reference evidence="1" key="1">
    <citation type="submission" date="2023-05" db="EMBL/GenBank/DDBJ databases">
        <authorList>
            <person name="Stuckert A."/>
        </authorList>
    </citation>
    <scope>NUCLEOTIDE SEQUENCE</scope>
</reference>
<evidence type="ECO:0000313" key="2">
    <source>
        <dbReference type="Proteomes" id="UP001162483"/>
    </source>
</evidence>
<comment type="caution">
    <text evidence="1">The sequence shown here is derived from an EMBL/GenBank/DDBJ whole genome shotgun (WGS) entry which is preliminary data.</text>
</comment>
<organism evidence="1 2">
    <name type="scientific">Staurois parvus</name>
    <dbReference type="NCBI Taxonomy" id="386267"/>
    <lineage>
        <taxon>Eukaryota</taxon>
        <taxon>Metazoa</taxon>
        <taxon>Chordata</taxon>
        <taxon>Craniata</taxon>
        <taxon>Vertebrata</taxon>
        <taxon>Euteleostomi</taxon>
        <taxon>Amphibia</taxon>
        <taxon>Batrachia</taxon>
        <taxon>Anura</taxon>
        <taxon>Neobatrachia</taxon>
        <taxon>Ranoidea</taxon>
        <taxon>Ranidae</taxon>
        <taxon>Staurois</taxon>
    </lineage>
</organism>
<name>A0ABN9BM73_9NEOB</name>
<proteinExistence type="predicted"/>
<accession>A0ABN9BM73</accession>
<evidence type="ECO:0000313" key="1">
    <source>
        <dbReference type="EMBL" id="CAI9548772.1"/>
    </source>
</evidence>
<keyword evidence="2" id="KW-1185">Reference proteome</keyword>
<protein>
    <recommendedName>
        <fullName evidence="3">Secreted protein</fullName>
    </recommendedName>
</protein>
<gene>
    <name evidence="1" type="ORF">SPARVUS_LOCUS3220407</name>
</gene>
<sequence>MTKFERTIVVVKSVYLAQSVNCSLPLAGNCTFLSLECTNHPKNITATRRVNGSNSLNVQYCGPK</sequence>
<dbReference type="EMBL" id="CATNWA010004835">
    <property type="protein sequence ID" value="CAI9548772.1"/>
    <property type="molecule type" value="Genomic_DNA"/>
</dbReference>
<dbReference type="Proteomes" id="UP001162483">
    <property type="component" value="Unassembled WGS sequence"/>
</dbReference>